<dbReference type="OrthoDB" id="9793933at2"/>
<dbReference type="Pfam" id="PF18765">
    <property type="entry name" value="Polbeta"/>
    <property type="match status" value="1"/>
</dbReference>
<accession>A0A4R5MMX0</accession>
<reference evidence="2 3" key="1">
    <citation type="submission" date="2019-02" db="EMBL/GenBank/DDBJ databases">
        <title>Pedobacter sp. nov., a novel speices isolated from soil of pinguins habitat in Antarcitica.</title>
        <authorList>
            <person name="He R.-H."/>
        </authorList>
    </citation>
    <scope>NUCLEOTIDE SEQUENCE [LARGE SCALE GENOMIC DNA]</scope>
    <source>
        <strain evidence="2 3">E01020</strain>
    </source>
</reference>
<protein>
    <submittedName>
        <fullName evidence="2">Nucleotidyltransferase domain-containing protein</fullName>
    </submittedName>
</protein>
<dbReference type="InterPro" id="IPR043519">
    <property type="entry name" value="NT_sf"/>
</dbReference>
<dbReference type="AlphaFoldDB" id="A0A4R5MMX0"/>
<comment type="caution">
    <text evidence="2">The sequence shown here is derived from an EMBL/GenBank/DDBJ whole genome shotgun (WGS) entry which is preliminary data.</text>
</comment>
<proteinExistence type="predicted"/>
<dbReference type="GO" id="GO:0016740">
    <property type="term" value="F:transferase activity"/>
    <property type="evidence" value="ECO:0007669"/>
    <property type="project" value="UniProtKB-KW"/>
</dbReference>
<feature type="domain" description="Polymerase beta nucleotidyltransferase" evidence="1">
    <location>
        <begin position="23"/>
        <end position="112"/>
    </location>
</feature>
<name>A0A4R5MMX0_9SPHI</name>
<evidence type="ECO:0000313" key="3">
    <source>
        <dbReference type="Proteomes" id="UP000295668"/>
    </source>
</evidence>
<organism evidence="2 3">
    <name type="scientific">Pedobacter changchengzhani</name>
    <dbReference type="NCBI Taxonomy" id="2529274"/>
    <lineage>
        <taxon>Bacteria</taxon>
        <taxon>Pseudomonadati</taxon>
        <taxon>Bacteroidota</taxon>
        <taxon>Sphingobacteriia</taxon>
        <taxon>Sphingobacteriales</taxon>
        <taxon>Sphingobacteriaceae</taxon>
        <taxon>Pedobacter</taxon>
    </lineage>
</organism>
<gene>
    <name evidence="2" type="ORF">EZJ43_03035</name>
</gene>
<sequence length="113" mass="13297">MFKQMKNVYLFMVHPSLQKYMPQIIALLKKHKVASAYLFGSAVSQRFNDESDVDFLVNFQDNLEPLEKGELFWDLHDALRDRLGREIDILSESALKNPFFIQEVKETRIKIYG</sequence>
<dbReference type="PANTHER" id="PTHR43852">
    <property type="entry name" value="NUCLEOTIDYLTRANSFERASE"/>
    <property type="match status" value="1"/>
</dbReference>
<keyword evidence="2" id="KW-0808">Transferase</keyword>
<dbReference type="InterPro" id="IPR041633">
    <property type="entry name" value="Polbeta"/>
</dbReference>
<dbReference type="CDD" id="cd05403">
    <property type="entry name" value="NT_KNTase_like"/>
    <property type="match status" value="1"/>
</dbReference>
<dbReference type="Gene3D" id="3.30.460.10">
    <property type="entry name" value="Beta Polymerase, domain 2"/>
    <property type="match status" value="1"/>
</dbReference>
<evidence type="ECO:0000259" key="1">
    <source>
        <dbReference type="Pfam" id="PF18765"/>
    </source>
</evidence>
<dbReference type="InterPro" id="IPR052930">
    <property type="entry name" value="TA_antitoxin_MntA"/>
</dbReference>
<evidence type="ECO:0000313" key="2">
    <source>
        <dbReference type="EMBL" id="TDG37110.1"/>
    </source>
</evidence>
<dbReference type="EMBL" id="SJCY01000002">
    <property type="protein sequence ID" value="TDG37110.1"/>
    <property type="molecule type" value="Genomic_DNA"/>
</dbReference>
<dbReference type="SUPFAM" id="SSF81301">
    <property type="entry name" value="Nucleotidyltransferase"/>
    <property type="match status" value="1"/>
</dbReference>
<dbReference type="PANTHER" id="PTHR43852:SF3">
    <property type="entry name" value="NUCLEOTIDYLTRANSFERASE"/>
    <property type="match status" value="1"/>
</dbReference>
<keyword evidence="3" id="KW-1185">Reference proteome</keyword>
<dbReference type="Proteomes" id="UP000295668">
    <property type="component" value="Unassembled WGS sequence"/>
</dbReference>